<feature type="transmembrane region" description="Helical" evidence="5">
    <location>
        <begin position="137"/>
        <end position="162"/>
    </location>
</feature>
<proteinExistence type="inferred from homology"/>
<gene>
    <name evidence="6" type="ORF">HPTL_1742</name>
</gene>
<dbReference type="RefSeq" id="WP_119335675.1">
    <property type="nucleotide sequence ID" value="NZ_AP018558.1"/>
</dbReference>
<evidence type="ECO:0000256" key="1">
    <source>
        <dbReference type="ARBA" id="ARBA00004141"/>
    </source>
</evidence>
<sequence>MDFWWLAYPILGVFVGLFAGLLGVGGGAIMVPVLTTLFAYQGFSSEVVVHLALGSSMAGIVLTSFASARTHYQHHAVRTDALVPMASGVLFGTFVASFIASLIPSRTLAIFFACFIAYVSLQMFLNLKPKPTRQLPGWLGLGFAGFVIGAVSALVAIGGGTLTVPFLTWCNVPVAHAIGTSAALGIPISITGTIGYVVNGWHDPNLPPFSLGYVYLPAVIGVSATSILTAPIGARWAHRLPVPVLKRILAGVLLLLLAKMLWTLYGGGA</sequence>
<keyword evidence="4 5" id="KW-0472">Membrane</keyword>
<dbReference type="OrthoDB" id="457670at2"/>
<accession>A0A2Z6E088</accession>
<evidence type="ECO:0000256" key="5">
    <source>
        <dbReference type="RuleBase" id="RU363041"/>
    </source>
</evidence>
<feature type="transmembrane region" description="Helical" evidence="5">
    <location>
        <begin position="174"/>
        <end position="198"/>
    </location>
</feature>
<dbReference type="Proteomes" id="UP000262004">
    <property type="component" value="Chromosome"/>
</dbReference>
<protein>
    <recommendedName>
        <fullName evidence="5">Probable membrane transporter protein</fullName>
    </recommendedName>
</protein>
<dbReference type="EMBL" id="AP018558">
    <property type="protein sequence ID" value="BBD78000.1"/>
    <property type="molecule type" value="Genomic_DNA"/>
</dbReference>
<evidence type="ECO:0000256" key="2">
    <source>
        <dbReference type="ARBA" id="ARBA00022692"/>
    </source>
</evidence>
<evidence type="ECO:0000256" key="3">
    <source>
        <dbReference type="ARBA" id="ARBA00022989"/>
    </source>
</evidence>
<feature type="transmembrane region" description="Helical" evidence="5">
    <location>
        <begin position="244"/>
        <end position="265"/>
    </location>
</feature>
<feature type="transmembrane region" description="Helical" evidence="5">
    <location>
        <begin position="210"/>
        <end position="232"/>
    </location>
</feature>
<dbReference type="PANTHER" id="PTHR43483:SF3">
    <property type="entry name" value="MEMBRANE TRANSPORTER PROTEIN HI_0806-RELATED"/>
    <property type="match status" value="1"/>
</dbReference>
<comment type="similarity">
    <text evidence="5">Belongs to the 4-toluene sulfonate uptake permease (TSUP) (TC 2.A.102) family.</text>
</comment>
<reference evidence="6 7" key="1">
    <citation type="submission" date="2018-04" db="EMBL/GenBank/DDBJ databases">
        <title>Complete genome sequence of Hydrogenophilus thermoluteolus TH-1.</title>
        <authorList>
            <person name="Arai H."/>
        </authorList>
    </citation>
    <scope>NUCLEOTIDE SEQUENCE [LARGE SCALE GENOMIC DNA]</scope>
    <source>
        <strain evidence="6 7">TH-1</strain>
    </source>
</reference>
<dbReference type="KEGG" id="htl:HPTL_1742"/>
<dbReference type="PANTHER" id="PTHR43483">
    <property type="entry name" value="MEMBRANE TRANSPORTER PROTEIN HI_0806-RELATED"/>
    <property type="match status" value="1"/>
</dbReference>
<evidence type="ECO:0000256" key="4">
    <source>
        <dbReference type="ARBA" id="ARBA00023136"/>
    </source>
</evidence>
<keyword evidence="2 5" id="KW-0812">Transmembrane</keyword>
<dbReference type="GO" id="GO:0005886">
    <property type="term" value="C:plasma membrane"/>
    <property type="evidence" value="ECO:0007669"/>
    <property type="project" value="UniProtKB-SubCell"/>
</dbReference>
<dbReference type="Pfam" id="PF01925">
    <property type="entry name" value="TauE"/>
    <property type="match status" value="1"/>
</dbReference>
<keyword evidence="7" id="KW-1185">Reference proteome</keyword>
<feature type="transmembrane region" description="Helical" evidence="5">
    <location>
        <begin position="107"/>
        <end position="125"/>
    </location>
</feature>
<feature type="transmembrane region" description="Helical" evidence="5">
    <location>
        <begin position="6"/>
        <end position="35"/>
    </location>
</feature>
<feature type="transmembrane region" description="Helical" evidence="5">
    <location>
        <begin position="47"/>
        <end position="69"/>
    </location>
</feature>
<name>A0A2Z6E088_HYDTE</name>
<feature type="transmembrane region" description="Helical" evidence="5">
    <location>
        <begin position="81"/>
        <end position="100"/>
    </location>
</feature>
<keyword evidence="5" id="KW-1003">Cell membrane</keyword>
<evidence type="ECO:0000313" key="7">
    <source>
        <dbReference type="Proteomes" id="UP000262004"/>
    </source>
</evidence>
<dbReference type="AlphaFoldDB" id="A0A2Z6E088"/>
<keyword evidence="3 5" id="KW-1133">Transmembrane helix</keyword>
<dbReference type="InterPro" id="IPR002781">
    <property type="entry name" value="TM_pro_TauE-like"/>
</dbReference>
<evidence type="ECO:0000313" key="6">
    <source>
        <dbReference type="EMBL" id="BBD78000.1"/>
    </source>
</evidence>
<comment type="subcellular location">
    <subcellularLocation>
        <location evidence="5">Cell membrane</location>
        <topology evidence="5">Multi-pass membrane protein</topology>
    </subcellularLocation>
    <subcellularLocation>
        <location evidence="1">Membrane</location>
        <topology evidence="1">Multi-pass membrane protein</topology>
    </subcellularLocation>
</comment>
<organism evidence="6 7">
    <name type="scientific">Hydrogenophilus thermoluteolus</name>
    <name type="common">Pseudomonas hydrogenothermophila</name>
    <dbReference type="NCBI Taxonomy" id="297"/>
    <lineage>
        <taxon>Bacteria</taxon>
        <taxon>Pseudomonadati</taxon>
        <taxon>Pseudomonadota</taxon>
        <taxon>Hydrogenophilia</taxon>
        <taxon>Hydrogenophilales</taxon>
        <taxon>Hydrogenophilaceae</taxon>
        <taxon>Hydrogenophilus</taxon>
    </lineage>
</organism>